<sequence length="250" mass="28577">MLVNEWAETAWNVLNVRPKTLHDYKRLYKRHLAPVIGLMSLDDVDSVVLQQKLISLPPQTARHCLMLVKTLYREARIYKVSSANPAEGLRTAPIQVADKKFLPWEDVDALDWGRYNEQIRFLALHGLRWSEAAALREMDIRDGFVFVHKTVNGPCKSKSSVRKVPYLGHFKQLPLSYKPLQQCANKHGVTVHSFRRTYAYLLKTQGIHVTTAQKLLGHSDPLMTLKVYTSVLDSEIDDAGVALEKYLKNL</sequence>
<evidence type="ECO:0000313" key="7">
    <source>
        <dbReference type="EMBL" id="ASY27451.1"/>
    </source>
</evidence>
<organism evidence="7 8">
    <name type="scientific">Candidatus Planktophila limnetica</name>
    <dbReference type="NCBI Taxonomy" id="573600"/>
    <lineage>
        <taxon>Bacteria</taxon>
        <taxon>Bacillati</taxon>
        <taxon>Actinomycetota</taxon>
        <taxon>Actinomycetes</taxon>
        <taxon>Candidatus Nanopelagicales</taxon>
        <taxon>Candidatus Nanopelagicaceae</taxon>
        <taxon>Candidatus Planktophila</taxon>
    </lineage>
</organism>
<dbReference type="PROSITE" id="PS51900">
    <property type="entry name" value="CB"/>
    <property type="match status" value="1"/>
</dbReference>
<dbReference type="EMBL" id="CP016782">
    <property type="protein sequence ID" value="ASY27451.1"/>
    <property type="molecule type" value="Genomic_DNA"/>
</dbReference>
<dbReference type="OrthoDB" id="1822491at2"/>
<dbReference type="KEGG" id="plim:PHILAsVB114_02030"/>
<dbReference type="RefSeq" id="WP_095697743.1">
    <property type="nucleotide sequence ID" value="NZ_CP016782.1"/>
</dbReference>
<reference evidence="7 8" key="1">
    <citation type="submission" date="2016-07" db="EMBL/GenBank/DDBJ databases">
        <title>High microdiversification within the ubiquitous acI lineage of Actinobacteria.</title>
        <authorList>
            <person name="Neuenschwander S.M."/>
            <person name="Salcher M."/>
            <person name="Ghai R."/>
            <person name="Pernthaler J."/>
        </authorList>
    </citation>
    <scope>NUCLEOTIDE SEQUENCE [LARGE SCALE GENOMIC DNA]</scope>
    <source>
        <strain evidence="7">MMS-VB-114</strain>
    </source>
</reference>
<dbReference type="Pfam" id="PF00589">
    <property type="entry name" value="Phage_integrase"/>
    <property type="match status" value="1"/>
</dbReference>
<keyword evidence="3" id="KW-0233">DNA recombination</keyword>
<dbReference type="Pfam" id="PF14659">
    <property type="entry name" value="Phage_int_SAM_3"/>
    <property type="match status" value="1"/>
</dbReference>
<evidence type="ECO:0000256" key="4">
    <source>
        <dbReference type="PROSITE-ProRule" id="PRU01248"/>
    </source>
</evidence>
<dbReference type="Gene3D" id="1.10.443.10">
    <property type="entry name" value="Intergrase catalytic core"/>
    <property type="match status" value="2"/>
</dbReference>
<name>A0A249LEA7_9ACTN</name>
<accession>A0A249LEA7</accession>
<dbReference type="InterPro" id="IPR010998">
    <property type="entry name" value="Integrase_recombinase_N"/>
</dbReference>
<protein>
    <submittedName>
        <fullName evidence="7">Integrase</fullName>
    </submittedName>
</protein>
<evidence type="ECO:0000256" key="1">
    <source>
        <dbReference type="ARBA" id="ARBA00022908"/>
    </source>
</evidence>
<evidence type="ECO:0000259" key="6">
    <source>
        <dbReference type="PROSITE" id="PS51900"/>
    </source>
</evidence>
<proteinExistence type="predicted"/>
<dbReference type="SUPFAM" id="SSF56349">
    <property type="entry name" value="DNA breaking-rejoining enzymes"/>
    <property type="match status" value="1"/>
</dbReference>
<keyword evidence="1" id="KW-0229">DNA integration</keyword>
<keyword evidence="8" id="KW-1185">Reference proteome</keyword>
<dbReference type="InterPro" id="IPR050090">
    <property type="entry name" value="Tyrosine_recombinase_XerCD"/>
</dbReference>
<gene>
    <name evidence="7" type="ORF">PHILAsVB114_02030</name>
</gene>
<feature type="domain" description="Core-binding (CB)" evidence="6">
    <location>
        <begin position="1"/>
        <end position="76"/>
    </location>
</feature>
<feature type="domain" description="Tyr recombinase" evidence="5">
    <location>
        <begin position="97"/>
        <end position="243"/>
    </location>
</feature>
<evidence type="ECO:0000256" key="2">
    <source>
        <dbReference type="ARBA" id="ARBA00023125"/>
    </source>
</evidence>
<keyword evidence="2 4" id="KW-0238">DNA-binding</keyword>
<dbReference type="PANTHER" id="PTHR30349">
    <property type="entry name" value="PHAGE INTEGRASE-RELATED"/>
    <property type="match status" value="1"/>
</dbReference>
<evidence type="ECO:0000259" key="5">
    <source>
        <dbReference type="PROSITE" id="PS51898"/>
    </source>
</evidence>
<dbReference type="InterPro" id="IPR011010">
    <property type="entry name" value="DNA_brk_join_enz"/>
</dbReference>
<dbReference type="InterPro" id="IPR004107">
    <property type="entry name" value="Integrase_SAM-like_N"/>
</dbReference>
<evidence type="ECO:0000313" key="8">
    <source>
        <dbReference type="Proteomes" id="UP000217221"/>
    </source>
</evidence>
<dbReference type="InterPro" id="IPR002104">
    <property type="entry name" value="Integrase_catalytic"/>
</dbReference>
<dbReference type="InterPro" id="IPR044068">
    <property type="entry name" value="CB"/>
</dbReference>
<dbReference type="GO" id="GO:0015074">
    <property type="term" value="P:DNA integration"/>
    <property type="evidence" value="ECO:0007669"/>
    <property type="project" value="UniProtKB-KW"/>
</dbReference>
<dbReference type="Gene3D" id="1.10.150.130">
    <property type="match status" value="1"/>
</dbReference>
<evidence type="ECO:0000256" key="3">
    <source>
        <dbReference type="ARBA" id="ARBA00023172"/>
    </source>
</evidence>
<dbReference type="Proteomes" id="UP000217221">
    <property type="component" value="Chromosome"/>
</dbReference>
<dbReference type="GO" id="GO:0006310">
    <property type="term" value="P:DNA recombination"/>
    <property type="evidence" value="ECO:0007669"/>
    <property type="project" value="UniProtKB-KW"/>
</dbReference>
<dbReference type="GO" id="GO:0003677">
    <property type="term" value="F:DNA binding"/>
    <property type="evidence" value="ECO:0007669"/>
    <property type="project" value="UniProtKB-UniRule"/>
</dbReference>
<dbReference type="PROSITE" id="PS51898">
    <property type="entry name" value="TYR_RECOMBINASE"/>
    <property type="match status" value="1"/>
</dbReference>
<dbReference type="InterPro" id="IPR013762">
    <property type="entry name" value="Integrase-like_cat_sf"/>
</dbReference>
<dbReference type="AlphaFoldDB" id="A0A249LEA7"/>